<dbReference type="Pfam" id="PF09011">
    <property type="entry name" value="HMG_box_2"/>
    <property type="match status" value="1"/>
</dbReference>
<dbReference type="SMART" id="SM00398">
    <property type="entry name" value="HMG"/>
    <property type="match status" value="2"/>
</dbReference>
<accession>A0A5C3MS95</accession>
<dbReference type="GO" id="GO:0005634">
    <property type="term" value="C:nucleus"/>
    <property type="evidence" value="ECO:0007669"/>
    <property type="project" value="UniProtKB-UniRule"/>
</dbReference>
<protein>
    <recommendedName>
        <fullName evidence="4">HMG box domain-containing protein</fullName>
    </recommendedName>
</protein>
<keyword evidence="1 2" id="KW-0238">DNA-binding</keyword>
<feature type="domain" description="HMG box" evidence="4">
    <location>
        <begin position="203"/>
        <end position="270"/>
    </location>
</feature>
<dbReference type="InterPro" id="IPR036910">
    <property type="entry name" value="HMG_box_dom_sf"/>
</dbReference>
<evidence type="ECO:0000256" key="1">
    <source>
        <dbReference type="ARBA" id="ARBA00023125"/>
    </source>
</evidence>
<evidence type="ECO:0000259" key="4">
    <source>
        <dbReference type="PROSITE" id="PS50118"/>
    </source>
</evidence>
<feature type="DNA-binding region" description="HMG box" evidence="2">
    <location>
        <begin position="108"/>
        <end position="176"/>
    </location>
</feature>
<dbReference type="InterPro" id="IPR009071">
    <property type="entry name" value="HMG_box_dom"/>
</dbReference>
<dbReference type="PANTHER" id="PTHR48112:SF22">
    <property type="entry name" value="MITOCHONDRIAL TRANSCRIPTION FACTOR A, ISOFORM B"/>
    <property type="match status" value="1"/>
</dbReference>
<evidence type="ECO:0000256" key="2">
    <source>
        <dbReference type="PROSITE-ProRule" id="PRU00267"/>
    </source>
</evidence>
<evidence type="ECO:0000256" key="3">
    <source>
        <dbReference type="SAM" id="MobiDB-lite"/>
    </source>
</evidence>
<dbReference type="CDD" id="cd00084">
    <property type="entry name" value="HMG-box_SF"/>
    <property type="match status" value="1"/>
</dbReference>
<dbReference type="InterPro" id="IPR050342">
    <property type="entry name" value="HMGB"/>
</dbReference>
<keyword evidence="2" id="KW-0539">Nucleus</keyword>
<reference evidence="5 6" key="1">
    <citation type="journal article" date="2019" name="Nat. Ecol. Evol.">
        <title>Megaphylogeny resolves global patterns of mushroom evolution.</title>
        <authorList>
            <person name="Varga T."/>
            <person name="Krizsan K."/>
            <person name="Foldi C."/>
            <person name="Dima B."/>
            <person name="Sanchez-Garcia M."/>
            <person name="Sanchez-Ramirez S."/>
            <person name="Szollosi G.J."/>
            <person name="Szarkandi J.G."/>
            <person name="Papp V."/>
            <person name="Albert L."/>
            <person name="Andreopoulos W."/>
            <person name="Angelini C."/>
            <person name="Antonin V."/>
            <person name="Barry K.W."/>
            <person name="Bougher N.L."/>
            <person name="Buchanan P."/>
            <person name="Buyck B."/>
            <person name="Bense V."/>
            <person name="Catcheside P."/>
            <person name="Chovatia M."/>
            <person name="Cooper J."/>
            <person name="Damon W."/>
            <person name="Desjardin D."/>
            <person name="Finy P."/>
            <person name="Geml J."/>
            <person name="Haridas S."/>
            <person name="Hughes K."/>
            <person name="Justo A."/>
            <person name="Karasinski D."/>
            <person name="Kautmanova I."/>
            <person name="Kiss B."/>
            <person name="Kocsube S."/>
            <person name="Kotiranta H."/>
            <person name="LaButti K.M."/>
            <person name="Lechner B.E."/>
            <person name="Liimatainen K."/>
            <person name="Lipzen A."/>
            <person name="Lukacs Z."/>
            <person name="Mihaltcheva S."/>
            <person name="Morgado L.N."/>
            <person name="Niskanen T."/>
            <person name="Noordeloos M.E."/>
            <person name="Ohm R.A."/>
            <person name="Ortiz-Santana B."/>
            <person name="Ovrebo C."/>
            <person name="Racz N."/>
            <person name="Riley R."/>
            <person name="Savchenko A."/>
            <person name="Shiryaev A."/>
            <person name="Soop K."/>
            <person name="Spirin V."/>
            <person name="Szebenyi C."/>
            <person name="Tomsovsky M."/>
            <person name="Tulloss R.E."/>
            <person name="Uehling J."/>
            <person name="Grigoriev I.V."/>
            <person name="Vagvolgyi C."/>
            <person name="Papp T."/>
            <person name="Martin F.M."/>
            <person name="Miettinen O."/>
            <person name="Hibbett D.S."/>
            <person name="Nagy L.G."/>
        </authorList>
    </citation>
    <scope>NUCLEOTIDE SEQUENCE [LARGE SCALE GENOMIC DNA]</scope>
    <source>
        <strain evidence="5 6">OMC1185</strain>
    </source>
</reference>
<feature type="domain" description="HMG box" evidence="4">
    <location>
        <begin position="108"/>
        <end position="176"/>
    </location>
</feature>
<feature type="region of interest" description="Disordered" evidence="3">
    <location>
        <begin position="42"/>
        <end position="109"/>
    </location>
</feature>
<keyword evidence="6" id="KW-1185">Reference proteome</keyword>
<organism evidence="5 6">
    <name type="scientific">Heliocybe sulcata</name>
    <dbReference type="NCBI Taxonomy" id="5364"/>
    <lineage>
        <taxon>Eukaryota</taxon>
        <taxon>Fungi</taxon>
        <taxon>Dikarya</taxon>
        <taxon>Basidiomycota</taxon>
        <taxon>Agaricomycotina</taxon>
        <taxon>Agaricomycetes</taxon>
        <taxon>Gloeophyllales</taxon>
        <taxon>Gloeophyllaceae</taxon>
        <taxon>Heliocybe</taxon>
    </lineage>
</organism>
<feature type="compositionally biased region" description="Low complexity" evidence="3">
    <location>
        <begin position="42"/>
        <end position="81"/>
    </location>
</feature>
<feature type="DNA-binding region" description="HMG box" evidence="2">
    <location>
        <begin position="203"/>
        <end position="270"/>
    </location>
</feature>
<name>A0A5C3MS95_9AGAM</name>
<dbReference type="AlphaFoldDB" id="A0A5C3MS95"/>
<sequence length="270" mass="29689">MLSVFSRIAVPKASSMFALTALKYPTRRTLITTVIRLQPAAGATKAKTAKTTATKKAPAKSTATKSKAKTATKAAKTTKAAAPKKKKVVAKKPKVEKPPRLTKEDLPPKGPGSPYLYFFKKYLAGVQGPLNRETIPGHAKAAGPMWRAMTEQEKQPFYEEQRVAAEKQGKARAEWKENADPAIVRRINQRRTKLGKPKVRGASHRSPNAYSLFFADRFAGIRERLSKPGMHPREVITAVGKELGSVWKSLPDAEKQVYVKQAAERKAAMA</sequence>
<dbReference type="Proteomes" id="UP000305948">
    <property type="component" value="Unassembled WGS sequence"/>
</dbReference>
<dbReference type="SUPFAM" id="SSF47095">
    <property type="entry name" value="HMG-box"/>
    <property type="match status" value="2"/>
</dbReference>
<dbReference type="PROSITE" id="PS50118">
    <property type="entry name" value="HMG_BOX_2"/>
    <property type="match status" value="2"/>
</dbReference>
<gene>
    <name evidence="5" type="ORF">OE88DRAFT_1811126</name>
</gene>
<proteinExistence type="predicted"/>
<dbReference type="GO" id="GO:0003677">
    <property type="term" value="F:DNA binding"/>
    <property type="evidence" value="ECO:0007669"/>
    <property type="project" value="UniProtKB-UniRule"/>
</dbReference>
<evidence type="ECO:0000313" key="6">
    <source>
        <dbReference type="Proteomes" id="UP000305948"/>
    </source>
</evidence>
<dbReference type="STRING" id="5364.A0A5C3MS95"/>
<dbReference type="EMBL" id="ML213524">
    <property type="protein sequence ID" value="TFK47296.1"/>
    <property type="molecule type" value="Genomic_DNA"/>
</dbReference>
<dbReference type="PANTHER" id="PTHR48112">
    <property type="entry name" value="HIGH MOBILITY GROUP PROTEIN DSP1"/>
    <property type="match status" value="1"/>
</dbReference>
<feature type="compositionally biased region" description="Basic residues" evidence="3">
    <location>
        <begin position="82"/>
        <end position="92"/>
    </location>
</feature>
<evidence type="ECO:0000313" key="5">
    <source>
        <dbReference type="EMBL" id="TFK47296.1"/>
    </source>
</evidence>
<dbReference type="Gene3D" id="1.10.30.10">
    <property type="entry name" value="High mobility group box domain"/>
    <property type="match status" value="2"/>
</dbReference>
<dbReference type="GO" id="GO:0006357">
    <property type="term" value="P:regulation of transcription by RNA polymerase II"/>
    <property type="evidence" value="ECO:0007669"/>
    <property type="project" value="TreeGrafter"/>
</dbReference>
<feature type="compositionally biased region" description="Basic and acidic residues" evidence="3">
    <location>
        <begin position="93"/>
        <end position="107"/>
    </location>
</feature>
<dbReference type="OrthoDB" id="1919336at2759"/>